<dbReference type="OrthoDB" id="10255576at2759"/>
<evidence type="ECO:0000256" key="3">
    <source>
        <dbReference type="SAM" id="MobiDB-lite"/>
    </source>
</evidence>
<evidence type="ECO:0000256" key="1">
    <source>
        <dbReference type="ARBA" id="ARBA00007355"/>
    </source>
</evidence>
<dbReference type="PANTHER" id="PTHR12910">
    <property type="entry name" value="NADH-UBIQUINONE OXIDOREDUCTASE SUBUNIT B17.2"/>
    <property type="match status" value="1"/>
</dbReference>
<keyword evidence="2" id="KW-0813">Transport</keyword>
<dbReference type="InterPro" id="IPR007763">
    <property type="entry name" value="NDUFA12"/>
</dbReference>
<keyword evidence="4" id="KW-0830">Ubiquinone</keyword>
<dbReference type="Pfam" id="PF05071">
    <property type="entry name" value="NDUFA12"/>
    <property type="match status" value="1"/>
</dbReference>
<accession>A0A167K4A7</accession>
<comment type="similarity">
    <text evidence="1 2">Belongs to the complex I NDUFA12 subunit family.</text>
</comment>
<keyword evidence="2" id="KW-0679">Respiratory chain</keyword>
<comment type="function">
    <text evidence="2">Accessory subunit of the mitochondrial membrane respiratory chain NADH dehydrogenase (Complex I), that is believed not to be involved in catalysis. Complex I functions in the transfer of electrons from NADH to the respiratory chain. The immediate electron acceptor for the enzyme is believed to be ubiquinone.</text>
</comment>
<comment type="caution">
    <text evidence="4">The sequence shown here is derived from an EMBL/GenBank/DDBJ whole genome shotgun (WGS) entry which is preliminary data.</text>
</comment>
<dbReference type="PANTHER" id="PTHR12910:SF12">
    <property type="entry name" value="NADH DEHYDROGENASE [UBIQUINONE] 1 ALPHA SUBCOMPLEX SUBUNIT 12"/>
    <property type="match status" value="1"/>
</dbReference>
<sequence>MAGNPIGPIGQAWLKWKSLRLPWRKRFLVGFDLQGNTYWEFRLTTRGTGEAAPNGLGEVERWRRIVQYPRGTHLSSVKVGPLWHQWLRYTRRDPPSLRAREAARRRGRRPLGGQTSRHGGSPPRGAEAGAANGGGGSDDDDDNDKNERTGSCYSTGRIETEKENAAGRGRGRG</sequence>
<comment type="subcellular location">
    <subcellularLocation>
        <location evidence="2">Mitochondrion inner membrane</location>
        <topology evidence="2">Peripheral membrane protein</topology>
        <orientation evidence="2">Matrix side</orientation>
    </subcellularLocation>
</comment>
<keyword evidence="2" id="KW-0496">Mitochondrion</keyword>
<dbReference type="GO" id="GO:0005743">
    <property type="term" value="C:mitochondrial inner membrane"/>
    <property type="evidence" value="ECO:0007669"/>
    <property type="project" value="UniProtKB-SubCell"/>
</dbReference>
<keyword evidence="5" id="KW-1185">Reference proteome</keyword>
<organism evidence="4 5">
    <name type="scientific">Beauveria brongniartii RCEF 3172</name>
    <dbReference type="NCBI Taxonomy" id="1081107"/>
    <lineage>
        <taxon>Eukaryota</taxon>
        <taxon>Fungi</taxon>
        <taxon>Dikarya</taxon>
        <taxon>Ascomycota</taxon>
        <taxon>Pezizomycotina</taxon>
        <taxon>Sordariomycetes</taxon>
        <taxon>Hypocreomycetidae</taxon>
        <taxon>Hypocreales</taxon>
        <taxon>Cordycipitaceae</taxon>
        <taxon>Beauveria</taxon>
        <taxon>Beauveria brongniartii</taxon>
    </lineage>
</organism>
<evidence type="ECO:0000256" key="2">
    <source>
        <dbReference type="RuleBase" id="RU363103"/>
    </source>
</evidence>
<dbReference type="AlphaFoldDB" id="A0A167K4A7"/>
<protein>
    <recommendedName>
        <fullName evidence="2">NADH dehydrogenase [ubiquinone] 1 alpha subcomplex subunit</fullName>
    </recommendedName>
</protein>
<dbReference type="Proteomes" id="UP000076863">
    <property type="component" value="Unassembled WGS sequence"/>
</dbReference>
<name>A0A167K4A7_9HYPO</name>
<evidence type="ECO:0000313" key="5">
    <source>
        <dbReference type="Proteomes" id="UP000076863"/>
    </source>
</evidence>
<feature type="region of interest" description="Disordered" evidence="3">
    <location>
        <begin position="94"/>
        <end position="173"/>
    </location>
</feature>
<dbReference type="EMBL" id="AZHA01000002">
    <property type="protein sequence ID" value="OAA51191.1"/>
    <property type="molecule type" value="Genomic_DNA"/>
</dbReference>
<reference evidence="4 5" key="1">
    <citation type="journal article" date="2016" name="Genome Biol. Evol.">
        <title>Divergent and convergent evolution of fungal pathogenicity.</title>
        <authorList>
            <person name="Shang Y."/>
            <person name="Xiao G."/>
            <person name="Zheng P."/>
            <person name="Cen K."/>
            <person name="Zhan S."/>
            <person name="Wang C."/>
        </authorList>
    </citation>
    <scope>NUCLEOTIDE SEQUENCE [LARGE SCALE GENOMIC DNA]</scope>
    <source>
        <strain evidence="4 5">RCEF 3172</strain>
    </source>
</reference>
<keyword evidence="2" id="KW-0999">Mitochondrion inner membrane</keyword>
<dbReference type="GO" id="GO:0045271">
    <property type="term" value="C:respiratory chain complex I"/>
    <property type="evidence" value="ECO:0007669"/>
    <property type="project" value="InterPro"/>
</dbReference>
<proteinExistence type="inferred from homology"/>
<feature type="compositionally biased region" description="Basic and acidic residues" evidence="3">
    <location>
        <begin position="94"/>
        <end position="104"/>
    </location>
</feature>
<keyword evidence="2" id="KW-0472">Membrane</keyword>
<keyword evidence="2" id="KW-0249">Electron transport</keyword>
<gene>
    <name evidence="4" type="ORF">BBO_01138</name>
</gene>
<evidence type="ECO:0000313" key="4">
    <source>
        <dbReference type="EMBL" id="OAA51191.1"/>
    </source>
</evidence>